<dbReference type="CDD" id="cd02440">
    <property type="entry name" value="AdoMet_MTases"/>
    <property type="match status" value="1"/>
</dbReference>
<dbReference type="EMBL" id="MJEH01000007">
    <property type="protein sequence ID" value="OEH93890.1"/>
    <property type="molecule type" value="Genomic_DNA"/>
</dbReference>
<sequence length="260" mass="30544">MSINFHEQQNRLTYASRNADQTWVNMMKKLVDVEGKKVLDLGCGGGIYSRALASMGAASVTGVDFSEQMLISAREHSEKYHNVEFIRANALNTKLIQNEYDFILVRAVIHHIKDLNRCFLELYRLLESGGTCIIQDRTPEDCLVEGSPDHIRGYFFSEFPKLRDREITRRYSEQQVKHELHVNGFRNIKTYELWETRRTYNQLDDLLSDITNRTGRSILYELNDNELVQLSKYIKEQLEKSNVTRIMERDRWTIWKANKV</sequence>
<keyword evidence="2" id="KW-0489">Methyltransferase</keyword>
<keyword evidence="2" id="KW-0808">Transferase</keyword>
<reference evidence="2 3" key="1">
    <citation type="submission" date="2016-08" db="EMBL/GenBank/DDBJ databases">
        <title>Genome of Bacillus solimangrovi GH2-4.</title>
        <authorList>
            <person name="Lim S."/>
            <person name="Kim B.-C."/>
        </authorList>
    </citation>
    <scope>NUCLEOTIDE SEQUENCE [LARGE SCALE GENOMIC DNA]</scope>
    <source>
        <strain evidence="2 3">GH2-4</strain>
    </source>
</reference>
<dbReference type="RefSeq" id="WP_069716034.1">
    <property type="nucleotide sequence ID" value="NZ_MJEH01000007.1"/>
</dbReference>
<evidence type="ECO:0000259" key="1">
    <source>
        <dbReference type="Pfam" id="PF08241"/>
    </source>
</evidence>
<dbReference type="InterPro" id="IPR013216">
    <property type="entry name" value="Methyltransf_11"/>
</dbReference>
<dbReference type="Pfam" id="PF08241">
    <property type="entry name" value="Methyltransf_11"/>
    <property type="match status" value="1"/>
</dbReference>
<name>A0A1E5LIH7_9BACI</name>
<dbReference type="Proteomes" id="UP000095209">
    <property type="component" value="Unassembled WGS sequence"/>
</dbReference>
<dbReference type="InterPro" id="IPR029063">
    <property type="entry name" value="SAM-dependent_MTases_sf"/>
</dbReference>
<evidence type="ECO:0000313" key="3">
    <source>
        <dbReference type="Proteomes" id="UP000095209"/>
    </source>
</evidence>
<organism evidence="2 3">
    <name type="scientific">Bacillus solimangrovi</name>
    <dbReference type="NCBI Taxonomy" id="1305675"/>
    <lineage>
        <taxon>Bacteria</taxon>
        <taxon>Bacillati</taxon>
        <taxon>Bacillota</taxon>
        <taxon>Bacilli</taxon>
        <taxon>Bacillales</taxon>
        <taxon>Bacillaceae</taxon>
        <taxon>Bacillus</taxon>
    </lineage>
</organism>
<protein>
    <submittedName>
        <fullName evidence="2">Methyltransferase type 11</fullName>
    </submittedName>
</protein>
<dbReference type="AlphaFoldDB" id="A0A1E5LIH7"/>
<accession>A0A1E5LIH7</accession>
<dbReference type="STRING" id="1305675.BFG57_10480"/>
<keyword evidence="3" id="KW-1185">Reference proteome</keyword>
<evidence type="ECO:0000313" key="2">
    <source>
        <dbReference type="EMBL" id="OEH93890.1"/>
    </source>
</evidence>
<gene>
    <name evidence="2" type="ORF">BFG57_10480</name>
</gene>
<feature type="domain" description="Methyltransferase type 11" evidence="1">
    <location>
        <begin position="39"/>
        <end position="134"/>
    </location>
</feature>
<dbReference type="OrthoDB" id="9791837at2"/>
<proteinExistence type="predicted"/>
<comment type="caution">
    <text evidence="2">The sequence shown here is derived from an EMBL/GenBank/DDBJ whole genome shotgun (WGS) entry which is preliminary data.</text>
</comment>
<dbReference type="PANTHER" id="PTHR43591">
    <property type="entry name" value="METHYLTRANSFERASE"/>
    <property type="match status" value="1"/>
</dbReference>
<dbReference type="GO" id="GO:0032259">
    <property type="term" value="P:methylation"/>
    <property type="evidence" value="ECO:0007669"/>
    <property type="project" value="UniProtKB-KW"/>
</dbReference>
<dbReference type="Gene3D" id="3.40.50.150">
    <property type="entry name" value="Vaccinia Virus protein VP39"/>
    <property type="match status" value="1"/>
</dbReference>
<dbReference type="GO" id="GO:0008757">
    <property type="term" value="F:S-adenosylmethionine-dependent methyltransferase activity"/>
    <property type="evidence" value="ECO:0007669"/>
    <property type="project" value="InterPro"/>
</dbReference>
<dbReference type="SUPFAM" id="SSF53335">
    <property type="entry name" value="S-adenosyl-L-methionine-dependent methyltransferases"/>
    <property type="match status" value="1"/>
</dbReference>